<keyword evidence="4" id="KW-0206">Cytoskeleton</keyword>
<dbReference type="GO" id="GO:0030427">
    <property type="term" value="C:site of polarized growth"/>
    <property type="evidence" value="ECO:0007669"/>
    <property type="project" value="TreeGrafter"/>
</dbReference>
<dbReference type="EMBL" id="CAJHNH020000746">
    <property type="protein sequence ID" value="CAG5119640.1"/>
    <property type="molecule type" value="Genomic_DNA"/>
</dbReference>
<evidence type="ECO:0000256" key="3">
    <source>
        <dbReference type="ARBA" id="ARBA00023203"/>
    </source>
</evidence>
<dbReference type="GO" id="GO:0030864">
    <property type="term" value="C:cortical actin cytoskeleton"/>
    <property type="evidence" value="ECO:0007669"/>
    <property type="project" value="TreeGrafter"/>
</dbReference>
<dbReference type="FunFam" id="3.40.20.10:FF:000018">
    <property type="entry name" value="Coactosin-like 1"/>
    <property type="match status" value="1"/>
</dbReference>
<evidence type="ECO:0000256" key="4">
    <source>
        <dbReference type="ARBA" id="ARBA00023212"/>
    </source>
</evidence>
<dbReference type="Pfam" id="PF00241">
    <property type="entry name" value="Cofilin_ADF"/>
    <property type="match status" value="2"/>
</dbReference>
<dbReference type="PANTHER" id="PTHR10829">
    <property type="entry name" value="CORTACTIN AND DREBRIN"/>
    <property type="match status" value="1"/>
</dbReference>
<dbReference type="OrthoDB" id="20822at2759"/>
<dbReference type="PANTHER" id="PTHR10829:SF56">
    <property type="entry name" value="ADF-H DOMAIN-CONTAINING PROTEIN"/>
    <property type="match status" value="1"/>
</dbReference>
<sequence length="322" mass="36091">MSTEVVFEDESEFIATVSDIRNDNSEIAYVVCGHIDGNPNLIKILFTGKDTSEISSKMDPNEAMYVLARYEVKFDQLVNGKFIYIHWIGENVPIKQKGRYIVVRGSVEPRFSPYHLQVEASNPEDLDSEKMFHMLNETTGITSRVIETVEVPPWQMRGFTQTQLPQREKKTHFDVVAVSAKGAEVDVLPDVFEAVSKVRSDDDPATWMVAGYMDANPDGPIQCIDCGEGGLDDLTGCLEDLTPMYGLFRVTHTDSDDITTIKFVYIVWIGTDVKPLTKAKVSTHKGMAEALFGPVHVRVYASEISDINENNIMDKIRQQAAQ</sequence>
<evidence type="ECO:0000313" key="11">
    <source>
        <dbReference type="Proteomes" id="UP000678393"/>
    </source>
</evidence>
<dbReference type="PROSITE" id="PS51263">
    <property type="entry name" value="ADF_H"/>
    <property type="match status" value="2"/>
</dbReference>
<keyword evidence="2" id="KW-0963">Cytoplasm</keyword>
<evidence type="ECO:0000313" key="10">
    <source>
        <dbReference type="EMBL" id="CAG5119640.1"/>
    </source>
</evidence>
<name>A0A8S3YWV0_9EUPU</name>
<dbReference type="SUPFAM" id="SSF55753">
    <property type="entry name" value="Actin depolymerizing proteins"/>
    <property type="match status" value="2"/>
</dbReference>
<comment type="subunit">
    <text evidence="7">Interacts with 5-lipoxygenase (ALOX5/5LO) in a calcium-independent manner. Binds to F-actin with a stoichiometry of 1:2.</text>
</comment>
<comment type="subcellular location">
    <subcellularLocation>
        <location evidence="1">Cytoplasm</location>
        <location evidence="1">Cytoskeleton</location>
    </subcellularLocation>
</comment>
<evidence type="ECO:0000256" key="2">
    <source>
        <dbReference type="ARBA" id="ARBA00022490"/>
    </source>
</evidence>
<dbReference type="InterPro" id="IPR029006">
    <property type="entry name" value="ADF-H/Gelsolin-like_dom_sf"/>
</dbReference>
<feature type="domain" description="ADF-H" evidence="9">
    <location>
        <begin position="4"/>
        <end position="136"/>
    </location>
</feature>
<evidence type="ECO:0000256" key="7">
    <source>
        <dbReference type="ARBA" id="ARBA00062335"/>
    </source>
</evidence>
<dbReference type="SMART" id="SM00102">
    <property type="entry name" value="ADF"/>
    <property type="match status" value="2"/>
</dbReference>
<evidence type="ECO:0000256" key="8">
    <source>
        <dbReference type="ARBA" id="ARBA00068121"/>
    </source>
</evidence>
<evidence type="ECO:0000256" key="1">
    <source>
        <dbReference type="ARBA" id="ARBA00004245"/>
    </source>
</evidence>
<dbReference type="AlphaFoldDB" id="A0A8S3YWV0"/>
<gene>
    <name evidence="10" type="ORF">CUNI_LOCUS5198</name>
</gene>
<evidence type="ECO:0000259" key="9">
    <source>
        <dbReference type="PROSITE" id="PS51263"/>
    </source>
</evidence>
<reference evidence="10" key="1">
    <citation type="submission" date="2021-04" db="EMBL/GenBank/DDBJ databases">
        <authorList>
            <consortium name="Molecular Ecology Group"/>
        </authorList>
    </citation>
    <scope>NUCLEOTIDE SEQUENCE</scope>
</reference>
<dbReference type="Gene3D" id="3.40.20.10">
    <property type="entry name" value="Severin"/>
    <property type="match status" value="2"/>
</dbReference>
<protein>
    <recommendedName>
        <fullName evidence="8">Coactosin-like protein</fullName>
    </recommendedName>
</protein>
<dbReference type="InterPro" id="IPR002108">
    <property type="entry name" value="ADF-H"/>
</dbReference>
<evidence type="ECO:0000256" key="5">
    <source>
        <dbReference type="ARBA" id="ARBA00038052"/>
    </source>
</evidence>
<dbReference type="Proteomes" id="UP000678393">
    <property type="component" value="Unassembled WGS sequence"/>
</dbReference>
<organism evidence="10 11">
    <name type="scientific">Candidula unifasciata</name>
    <dbReference type="NCBI Taxonomy" id="100452"/>
    <lineage>
        <taxon>Eukaryota</taxon>
        <taxon>Metazoa</taxon>
        <taxon>Spiralia</taxon>
        <taxon>Lophotrochozoa</taxon>
        <taxon>Mollusca</taxon>
        <taxon>Gastropoda</taxon>
        <taxon>Heterobranchia</taxon>
        <taxon>Euthyneura</taxon>
        <taxon>Panpulmonata</taxon>
        <taxon>Eupulmonata</taxon>
        <taxon>Stylommatophora</taxon>
        <taxon>Helicina</taxon>
        <taxon>Helicoidea</taxon>
        <taxon>Geomitridae</taxon>
        <taxon>Candidula</taxon>
    </lineage>
</organism>
<keyword evidence="3" id="KW-0009">Actin-binding</keyword>
<proteinExistence type="inferred from homology"/>
<comment type="similarity">
    <text evidence="5">Belongs to the actin-binding proteins ADF family. Coactosin subfamily.</text>
</comment>
<feature type="domain" description="ADF-H" evidence="9">
    <location>
        <begin position="182"/>
        <end position="317"/>
    </location>
</feature>
<dbReference type="GO" id="GO:0030833">
    <property type="term" value="P:regulation of actin filament polymerization"/>
    <property type="evidence" value="ECO:0007669"/>
    <property type="project" value="TreeGrafter"/>
</dbReference>
<accession>A0A8S3YWV0</accession>
<comment type="function">
    <text evidence="6">Binds to F-actin in a calcium-independent manner. Has no direct effect on actin depolymerization. Acts as a chaperone for ALOX5 (5LO), influencing both its stability and activity in leukotrienes synthesis.</text>
</comment>
<keyword evidence="11" id="KW-1185">Reference proteome</keyword>
<evidence type="ECO:0000256" key="6">
    <source>
        <dbReference type="ARBA" id="ARBA00058385"/>
    </source>
</evidence>
<comment type="caution">
    <text evidence="10">The sequence shown here is derived from an EMBL/GenBank/DDBJ whole genome shotgun (WGS) entry which is preliminary data.</text>
</comment>
<dbReference type="GO" id="GO:0005884">
    <property type="term" value="C:actin filament"/>
    <property type="evidence" value="ECO:0007669"/>
    <property type="project" value="TreeGrafter"/>
</dbReference>
<dbReference type="GO" id="GO:0051015">
    <property type="term" value="F:actin filament binding"/>
    <property type="evidence" value="ECO:0007669"/>
    <property type="project" value="TreeGrafter"/>
</dbReference>